<keyword evidence="9" id="KW-0472">Membrane</keyword>
<dbReference type="OrthoDB" id="428480at2759"/>
<keyword evidence="9" id="KW-0812">Transmembrane</keyword>
<feature type="transmembrane region" description="Helical" evidence="9">
    <location>
        <begin position="317"/>
        <end position="335"/>
    </location>
</feature>
<keyword evidence="7" id="KW-0326">Glycosidase</keyword>
<feature type="transmembrane region" description="Helical" evidence="9">
    <location>
        <begin position="350"/>
        <end position="369"/>
    </location>
</feature>
<dbReference type="SUPFAM" id="SSF55545">
    <property type="entry name" value="beta-N-acetylhexosaminidase-like domain"/>
    <property type="match status" value="1"/>
</dbReference>
<evidence type="ECO:0000256" key="1">
    <source>
        <dbReference type="ARBA" id="ARBA00001231"/>
    </source>
</evidence>
<keyword evidence="4" id="KW-0732">Signal</keyword>
<evidence type="ECO:0000256" key="5">
    <source>
        <dbReference type="ARBA" id="ARBA00022801"/>
    </source>
</evidence>
<dbReference type="GO" id="GO:0005975">
    <property type="term" value="P:carbohydrate metabolic process"/>
    <property type="evidence" value="ECO:0007669"/>
    <property type="project" value="InterPro"/>
</dbReference>
<dbReference type="STRING" id="158441.A0A226EK30"/>
<keyword evidence="13" id="KW-1185">Reference proteome</keyword>
<evidence type="ECO:0000313" key="12">
    <source>
        <dbReference type="EMBL" id="OXA58055.1"/>
    </source>
</evidence>
<name>A0A226EK30_FOLCA</name>
<dbReference type="GO" id="GO:0005886">
    <property type="term" value="C:plasma membrane"/>
    <property type="evidence" value="ECO:0007669"/>
    <property type="project" value="TreeGrafter"/>
</dbReference>
<dbReference type="Gene3D" id="3.30.379.10">
    <property type="entry name" value="Chitobiase/beta-hexosaminidase domain 2-like"/>
    <property type="match status" value="1"/>
</dbReference>
<feature type="transmembrane region" description="Helical" evidence="9">
    <location>
        <begin position="381"/>
        <end position="398"/>
    </location>
</feature>
<dbReference type="Pfam" id="PF00728">
    <property type="entry name" value="Glyco_hydro_20"/>
    <property type="match status" value="1"/>
</dbReference>
<dbReference type="InterPro" id="IPR017853">
    <property type="entry name" value="GH"/>
</dbReference>
<evidence type="ECO:0000256" key="3">
    <source>
        <dbReference type="ARBA" id="ARBA00012663"/>
    </source>
</evidence>
<feature type="transmembrane region" description="Helical" evidence="9">
    <location>
        <begin position="134"/>
        <end position="152"/>
    </location>
</feature>
<comment type="similarity">
    <text evidence="2">Belongs to the glycosyl hydrolase 20 family.</text>
</comment>
<dbReference type="PANTHER" id="PTHR22600:SF26">
    <property type="entry name" value="BETA-N-ACETYLHEXOSAMINIDASE"/>
    <property type="match status" value="1"/>
</dbReference>
<dbReference type="Gene3D" id="3.20.20.80">
    <property type="entry name" value="Glycosidases"/>
    <property type="match status" value="1"/>
</dbReference>
<dbReference type="Pfam" id="PF14845">
    <property type="entry name" value="Glycohydro_20b2"/>
    <property type="match status" value="1"/>
</dbReference>
<dbReference type="EC" id="3.2.1.52" evidence="3"/>
<evidence type="ECO:0000256" key="6">
    <source>
        <dbReference type="ARBA" id="ARBA00023180"/>
    </source>
</evidence>
<feature type="transmembrane region" description="Helical" evidence="9">
    <location>
        <begin position="53"/>
        <end position="71"/>
    </location>
</feature>
<evidence type="ECO:0000259" key="10">
    <source>
        <dbReference type="Pfam" id="PF00728"/>
    </source>
</evidence>
<dbReference type="GO" id="GO:0016231">
    <property type="term" value="F:beta-N-acetylglucosaminidase activity"/>
    <property type="evidence" value="ECO:0007669"/>
    <property type="project" value="TreeGrafter"/>
</dbReference>
<comment type="caution">
    <text evidence="12">The sequence shown here is derived from an EMBL/GenBank/DDBJ whole genome shotgun (WGS) entry which is preliminary data.</text>
</comment>
<dbReference type="InterPro" id="IPR029018">
    <property type="entry name" value="Hex-like_dom2"/>
</dbReference>
<dbReference type="InterPro" id="IPR025705">
    <property type="entry name" value="Beta_hexosaminidase_sua/sub"/>
</dbReference>
<dbReference type="InterPro" id="IPR015883">
    <property type="entry name" value="Glyco_hydro_20_cat"/>
</dbReference>
<evidence type="ECO:0000256" key="9">
    <source>
        <dbReference type="SAM" id="Phobius"/>
    </source>
</evidence>
<evidence type="ECO:0000259" key="11">
    <source>
        <dbReference type="Pfam" id="PF14845"/>
    </source>
</evidence>
<comment type="catalytic activity">
    <reaction evidence="1">
        <text>Hydrolysis of terminal non-reducing N-acetyl-D-hexosamine residues in N-acetyl-beta-D-hexosaminides.</text>
        <dbReference type="EC" id="3.2.1.52"/>
    </reaction>
</comment>
<organism evidence="12 13">
    <name type="scientific">Folsomia candida</name>
    <name type="common">Springtail</name>
    <dbReference type="NCBI Taxonomy" id="158441"/>
    <lineage>
        <taxon>Eukaryota</taxon>
        <taxon>Metazoa</taxon>
        <taxon>Ecdysozoa</taxon>
        <taxon>Arthropoda</taxon>
        <taxon>Hexapoda</taxon>
        <taxon>Collembola</taxon>
        <taxon>Entomobryomorpha</taxon>
        <taxon>Isotomoidea</taxon>
        <taxon>Isotomidae</taxon>
        <taxon>Proisotominae</taxon>
        <taxon>Folsomia</taxon>
    </lineage>
</organism>
<feature type="domain" description="Beta-hexosaminidase eukaryotic type N-terminal" evidence="11">
    <location>
        <begin position="898"/>
        <end position="952"/>
    </location>
</feature>
<sequence>MAQISTGGATLSLQLEEVGRQKEGVAAEESDDSMQDEYSEAWYDLGAPIQLPLLKYLISTIQYVVDNFFLIKNTYNALTYTGSEDMTHPKIIAAAILGLHLISAFLISIIDSLNKDAISGSRGKYLNKKHKSLILFRLLAHLTLTMKLFRYTTAFLENRRRNQQLHILRMRRVNISRKEIQFVVDQKKNQLVESHYDLVESFFKTVPAALLQVFFMFETNRNAKLRLYSTVDQDRFATVFFTIITASISAANYQVDYLTYKKVLHFQDCFRSGFRHQINLKIPGDIFLIANIPVQILTIGIRMCFYSILIFWSPVQFFITMSVILLVNWLVTFYINQTAWRFRPVLENPLYGIPWLCFDIIDLWINLFIPGVHYPKPVDHFLNFYTTLITGIVIFRGFDFLTPATTSTAPQFFPISDSTNSSSNISTIIPQSFIYASKTGENNSTEEAEHDSVYFIGTLIQRLVTIHEYLTFNQISYAGFFYNVVKYMNIINLISFGYTCLMNYLHLYDLDFPIQIVNNFYLSMFNSLNKSRLSNPDCSSHLLYSVKDETFIIFSMLPNSRFFRNLQSIKKRRWDSFDQNELDKLVDQLEEEGNTTRQSSCLVWLDKFLKSISPVLYPARFREAKFNWDIPTDKFSIIRSLQSHPLREQIIMFINDFYEHAKEDRKLLLAVFCANYNEIVRHYTSLRLKKTFQFFDIPIEKGKVYCRPRTPDGQKIKYDYELGHLDRIIREIRACQLLFSPHFVLCILALNMVDANNSIKTSILGWMVLCSLVIGSHCLSDSDYPWTYRCIQDTKDGPACQREETESNSTEKVPFNICILTCGPYASLWPYPSGRVELGQTLTGFVLDRMVFSPASLPGESNETLFRMVGEAESIFNGHIRALLPENHVDPPIPVRNVVIQLNIELSDTKLTLNTDESYNFTIISALQQVSVTISGKTFFGVRHGLETLAQLIDFDSERQHLQIVNSVVIEDKPMFRYRGLLVDTGRNFIPVSDLKRLIDGMSYNKLNMFHWHITDSNSFPFDARRVPQMIKYGTYGSEKIYTPEAISEFLVYSNQRGVKVIPEFDMPSHAGNGWQWGEKEGLGELSLCVNAEPYQDYCIQPPCGQLNPLNNNMYNILGELFRDFLDVFDKDVFHMGGDEISFKCWLKYPHIIEWMETNNKTIMDLWGLFQENALTKLKEANDGRPIDAIVWTSEMTSHAREFLSPDDYIIQIWSKATDDLSTGIYQDGYRVIFSNNDTVYLDHGYGPWRGNYVNPAVLIKTWQVIYANDILGQVENLVGREKMMELYESGKLLGGVATLWSEKGDKYNMDMKMWPRGAAYAERLWSNPPSRLNVTQLAYPRLIHQRERLVQRGIHADTLLPEACRYIWGFCDNNYS</sequence>
<keyword evidence="5" id="KW-0378">Hydrolase</keyword>
<feature type="transmembrane region" description="Helical" evidence="9">
    <location>
        <begin position="286"/>
        <end position="305"/>
    </location>
</feature>
<dbReference type="GO" id="GO:0030203">
    <property type="term" value="P:glycosaminoglycan metabolic process"/>
    <property type="evidence" value="ECO:0007669"/>
    <property type="project" value="TreeGrafter"/>
</dbReference>
<dbReference type="PANTHER" id="PTHR22600">
    <property type="entry name" value="BETA-HEXOSAMINIDASE"/>
    <property type="match status" value="1"/>
</dbReference>
<dbReference type="SUPFAM" id="SSF51445">
    <property type="entry name" value="(Trans)glycosidases"/>
    <property type="match status" value="1"/>
</dbReference>
<evidence type="ECO:0000256" key="8">
    <source>
        <dbReference type="PIRSR" id="PIRSR625705-1"/>
    </source>
</evidence>
<keyword evidence="9" id="KW-1133">Transmembrane helix</keyword>
<feature type="transmembrane region" description="Helical" evidence="9">
    <location>
        <begin position="91"/>
        <end position="113"/>
    </location>
</feature>
<evidence type="ECO:0000256" key="2">
    <source>
        <dbReference type="ARBA" id="ARBA00006285"/>
    </source>
</evidence>
<dbReference type="Proteomes" id="UP000198287">
    <property type="component" value="Unassembled WGS sequence"/>
</dbReference>
<feature type="active site" description="Proton donor" evidence="8">
    <location>
        <position position="1140"/>
    </location>
</feature>
<gene>
    <name evidence="12" type="ORF">Fcan01_07109</name>
</gene>
<feature type="domain" description="Glycoside hydrolase family 20 catalytic" evidence="10">
    <location>
        <begin position="976"/>
        <end position="1328"/>
    </location>
</feature>
<dbReference type="EMBL" id="LNIX01000003">
    <property type="protein sequence ID" value="OXA58055.1"/>
    <property type="molecule type" value="Genomic_DNA"/>
</dbReference>
<evidence type="ECO:0000256" key="7">
    <source>
        <dbReference type="ARBA" id="ARBA00023295"/>
    </source>
</evidence>
<evidence type="ECO:0000256" key="4">
    <source>
        <dbReference type="ARBA" id="ARBA00022729"/>
    </source>
</evidence>
<dbReference type="FunFam" id="3.20.20.80:FF:000063">
    <property type="entry name" value="Beta-hexosaminidase"/>
    <property type="match status" value="1"/>
</dbReference>
<proteinExistence type="inferred from homology"/>
<dbReference type="InterPro" id="IPR029019">
    <property type="entry name" value="HEX_eukaryotic_N"/>
</dbReference>
<feature type="transmembrane region" description="Helical" evidence="9">
    <location>
        <begin position="237"/>
        <end position="255"/>
    </location>
</feature>
<dbReference type="PRINTS" id="PR00738">
    <property type="entry name" value="GLHYDRLASE20"/>
</dbReference>
<protein>
    <recommendedName>
        <fullName evidence="3">beta-N-acetylhexosaminidase</fullName>
        <ecNumber evidence="3">3.2.1.52</ecNumber>
    </recommendedName>
</protein>
<reference evidence="12 13" key="1">
    <citation type="submission" date="2015-12" db="EMBL/GenBank/DDBJ databases">
        <title>The genome of Folsomia candida.</title>
        <authorList>
            <person name="Faddeeva A."/>
            <person name="Derks M.F."/>
            <person name="Anvar Y."/>
            <person name="Smit S."/>
            <person name="Van Straalen N."/>
            <person name="Roelofs D."/>
        </authorList>
    </citation>
    <scope>NUCLEOTIDE SEQUENCE [LARGE SCALE GENOMIC DNA]</scope>
    <source>
        <strain evidence="12 13">VU population</strain>
        <tissue evidence="12">Whole body</tissue>
    </source>
</reference>
<evidence type="ECO:0000313" key="13">
    <source>
        <dbReference type="Proteomes" id="UP000198287"/>
    </source>
</evidence>
<keyword evidence="6" id="KW-0325">Glycoprotein</keyword>
<accession>A0A226EK30</accession>